<dbReference type="AlphaFoldDB" id="A0AAD1XYJ8"/>
<comment type="caution">
    <text evidence="2">The sequence shown here is derived from an EMBL/GenBank/DDBJ whole genome shotgun (WGS) entry which is preliminary data.</text>
</comment>
<evidence type="ECO:0000313" key="3">
    <source>
        <dbReference type="Proteomes" id="UP001295684"/>
    </source>
</evidence>
<dbReference type="EMBL" id="CAMPGE010023464">
    <property type="protein sequence ID" value="CAI2381402.1"/>
    <property type="molecule type" value="Genomic_DNA"/>
</dbReference>
<reference evidence="2" key="1">
    <citation type="submission" date="2023-07" db="EMBL/GenBank/DDBJ databases">
        <authorList>
            <consortium name="AG Swart"/>
            <person name="Singh M."/>
            <person name="Singh A."/>
            <person name="Seah K."/>
            <person name="Emmerich C."/>
        </authorList>
    </citation>
    <scope>NUCLEOTIDE SEQUENCE</scope>
    <source>
        <strain evidence="2">DP1</strain>
    </source>
</reference>
<evidence type="ECO:0000313" key="2">
    <source>
        <dbReference type="EMBL" id="CAI2381402.1"/>
    </source>
</evidence>
<gene>
    <name evidence="2" type="ORF">ECRASSUSDP1_LOCUS22857</name>
</gene>
<keyword evidence="3" id="KW-1185">Reference proteome</keyword>
<keyword evidence="1" id="KW-0732">Signal</keyword>
<dbReference type="Proteomes" id="UP001295684">
    <property type="component" value="Unassembled WGS sequence"/>
</dbReference>
<organism evidence="2 3">
    <name type="scientific">Euplotes crassus</name>
    <dbReference type="NCBI Taxonomy" id="5936"/>
    <lineage>
        <taxon>Eukaryota</taxon>
        <taxon>Sar</taxon>
        <taxon>Alveolata</taxon>
        <taxon>Ciliophora</taxon>
        <taxon>Intramacronucleata</taxon>
        <taxon>Spirotrichea</taxon>
        <taxon>Hypotrichia</taxon>
        <taxon>Euplotida</taxon>
        <taxon>Euplotidae</taxon>
        <taxon>Moneuplotes</taxon>
    </lineage>
</organism>
<evidence type="ECO:0000256" key="1">
    <source>
        <dbReference type="SAM" id="SignalP"/>
    </source>
</evidence>
<feature type="signal peptide" evidence="1">
    <location>
        <begin position="1"/>
        <end position="18"/>
    </location>
</feature>
<proteinExistence type="predicted"/>
<sequence>MILSSVFKVLSILRLDSCLPVSCYPHIIKIFKIGWLHVMKIHSTYQEIL</sequence>
<accession>A0AAD1XYJ8</accession>
<feature type="chain" id="PRO_5042161104" evidence="1">
    <location>
        <begin position="19"/>
        <end position="49"/>
    </location>
</feature>
<name>A0AAD1XYJ8_EUPCR</name>
<protein>
    <submittedName>
        <fullName evidence="2">Uncharacterized protein</fullName>
    </submittedName>
</protein>